<dbReference type="InterPro" id="IPR036271">
    <property type="entry name" value="Tet_transcr_reg_TetR-rel_C_sf"/>
</dbReference>
<keyword evidence="5" id="KW-1185">Reference proteome</keyword>
<dbReference type="Gene3D" id="1.10.357.10">
    <property type="entry name" value="Tetracycline Repressor, domain 2"/>
    <property type="match status" value="1"/>
</dbReference>
<dbReference type="PRINTS" id="PR00455">
    <property type="entry name" value="HTHTETR"/>
</dbReference>
<dbReference type="GO" id="GO:0003677">
    <property type="term" value="F:DNA binding"/>
    <property type="evidence" value="ECO:0007669"/>
    <property type="project" value="UniProtKB-UniRule"/>
</dbReference>
<evidence type="ECO:0000256" key="2">
    <source>
        <dbReference type="PROSITE-ProRule" id="PRU00335"/>
    </source>
</evidence>
<evidence type="ECO:0000259" key="3">
    <source>
        <dbReference type="PROSITE" id="PS50977"/>
    </source>
</evidence>
<dbReference type="PANTHER" id="PTHR43479">
    <property type="entry name" value="ACREF/ENVCD OPERON REPRESSOR-RELATED"/>
    <property type="match status" value="1"/>
</dbReference>
<feature type="domain" description="HTH tetR-type" evidence="3">
    <location>
        <begin position="18"/>
        <end position="78"/>
    </location>
</feature>
<reference evidence="4 5" key="1">
    <citation type="submission" date="2019-03" db="EMBL/GenBank/DDBJ databases">
        <title>Genomic Encyclopedia of Type Strains, Phase IV (KMG-IV): sequencing the most valuable type-strain genomes for metagenomic binning, comparative biology and taxonomic classification.</title>
        <authorList>
            <person name="Goeker M."/>
        </authorList>
    </citation>
    <scope>NUCLEOTIDE SEQUENCE [LARGE SCALE GENOMIC DNA]</scope>
    <source>
        <strain evidence="4 5">DSM 18577</strain>
    </source>
</reference>
<proteinExistence type="predicted"/>
<dbReference type="PANTHER" id="PTHR43479:SF11">
    <property type="entry name" value="ACREF_ENVCD OPERON REPRESSOR-RELATED"/>
    <property type="match status" value="1"/>
</dbReference>
<dbReference type="SUPFAM" id="SSF46689">
    <property type="entry name" value="Homeodomain-like"/>
    <property type="match status" value="1"/>
</dbReference>
<dbReference type="SUPFAM" id="SSF48498">
    <property type="entry name" value="Tetracyclin repressor-like, C-terminal domain"/>
    <property type="match status" value="1"/>
</dbReference>
<feature type="DNA-binding region" description="H-T-H motif" evidence="2">
    <location>
        <begin position="41"/>
        <end position="60"/>
    </location>
</feature>
<evidence type="ECO:0000256" key="1">
    <source>
        <dbReference type="ARBA" id="ARBA00023125"/>
    </source>
</evidence>
<accession>A0A4R1J8J7</accession>
<dbReference type="EMBL" id="SMGD01000016">
    <property type="protein sequence ID" value="TCK46898.1"/>
    <property type="molecule type" value="Genomic_DNA"/>
</dbReference>
<dbReference type="InterPro" id="IPR001647">
    <property type="entry name" value="HTH_TetR"/>
</dbReference>
<organism evidence="4 5">
    <name type="scientific">Celerinatantimonas diazotrophica</name>
    <dbReference type="NCBI Taxonomy" id="412034"/>
    <lineage>
        <taxon>Bacteria</taxon>
        <taxon>Pseudomonadati</taxon>
        <taxon>Pseudomonadota</taxon>
        <taxon>Gammaproteobacteria</taxon>
        <taxon>Celerinatantimonadaceae</taxon>
        <taxon>Celerinatantimonas</taxon>
    </lineage>
</organism>
<comment type="caution">
    <text evidence="4">The sequence shown here is derived from an EMBL/GenBank/DDBJ whole genome shotgun (WGS) entry which is preliminary data.</text>
</comment>
<dbReference type="Proteomes" id="UP000295565">
    <property type="component" value="Unassembled WGS sequence"/>
</dbReference>
<dbReference type="InterPro" id="IPR009057">
    <property type="entry name" value="Homeodomain-like_sf"/>
</dbReference>
<gene>
    <name evidence="4" type="ORF">EV690_3046</name>
</gene>
<evidence type="ECO:0000313" key="5">
    <source>
        <dbReference type="Proteomes" id="UP000295565"/>
    </source>
</evidence>
<name>A0A4R1J8J7_9GAMM</name>
<dbReference type="RefSeq" id="WP_224054983.1">
    <property type="nucleotide sequence ID" value="NZ_OU594967.1"/>
</dbReference>
<dbReference type="PROSITE" id="PS50977">
    <property type="entry name" value="HTH_TETR_2"/>
    <property type="match status" value="1"/>
</dbReference>
<sequence>MDTTNNNDVRRRTRLSPEARRKQLMECATKVFSKRGIGRAGHAEIAELANVSVATVFNYFNTREDLVDDVLAEVEKRILALVNSTFSQDKTPLQSIHDYVEELVDTTFNEPDVVHIWLEWSSSVREDVWPRFTKIQSRINEIIGQSLQKGFEKDELTSAMNADNAAQALTASFYLSVQMVNRPDQPSREVVIDFINDYVTSLLRPLC</sequence>
<protein>
    <submittedName>
        <fullName evidence="4">TetR family transcriptional regulator</fullName>
    </submittedName>
</protein>
<evidence type="ECO:0000313" key="4">
    <source>
        <dbReference type="EMBL" id="TCK46898.1"/>
    </source>
</evidence>
<dbReference type="InterPro" id="IPR050624">
    <property type="entry name" value="HTH-type_Tx_Regulator"/>
</dbReference>
<dbReference type="Pfam" id="PF00440">
    <property type="entry name" value="TetR_N"/>
    <property type="match status" value="1"/>
</dbReference>
<keyword evidence="1 2" id="KW-0238">DNA-binding</keyword>
<dbReference type="AlphaFoldDB" id="A0A4R1J8J7"/>